<dbReference type="InterPro" id="IPR036770">
    <property type="entry name" value="Ankyrin_rpt-contain_sf"/>
</dbReference>
<evidence type="ECO:0000256" key="2">
    <source>
        <dbReference type="ARBA" id="ARBA00023043"/>
    </source>
</evidence>
<protein>
    <submittedName>
        <fullName evidence="4">Uncharacterized protein</fullName>
    </submittedName>
</protein>
<feature type="repeat" description="ANK" evidence="3">
    <location>
        <begin position="335"/>
        <end position="361"/>
    </location>
</feature>
<comment type="caution">
    <text evidence="4">The sequence shown here is derived from an EMBL/GenBank/DDBJ whole genome shotgun (WGS) entry which is preliminary data.</text>
</comment>
<name>A0AAE0F956_9CHLO</name>
<evidence type="ECO:0000256" key="1">
    <source>
        <dbReference type="ARBA" id="ARBA00022737"/>
    </source>
</evidence>
<feature type="repeat" description="ANK" evidence="3">
    <location>
        <begin position="136"/>
        <end position="168"/>
    </location>
</feature>
<dbReference type="PANTHER" id="PTHR24198:SF190">
    <property type="entry name" value="DYNEIN HEAVY CHAIN 12, AXONEMAL-LIKE"/>
    <property type="match status" value="1"/>
</dbReference>
<keyword evidence="5" id="KW-1185">Reference proteome</keyword>
<dbReference type="Pfam" id="PF12796">
    <property type="entry name" value="Ank_2"/>
    <property type="match status" value="1"/>
</dbReference>
<dbReference type="PANTHER" id="PTHR24198">
    <property type="entry name" value="ANKYRIN REPEAT AND PROTEIN KINASE DOMAIN-CONTAINING PROTEIN"/>
    <property type="match status" value="1"/>
</dbReference>
<accession>A0AAE0F956</accession>
<dbReference type="InterPro" id="IPR002110">
    <property type="entry name" value="Ankyrin_rpt"/>
</dbReference>
<dbReference type="PROSITE" id="PS50088">
    <property type="entry name" value="ANK_REPEAT"/>
    <property type="match status" value="3"/>
</dbReference>
<gene>
    <name evidence="4" type="ORF">CYMTET_35447</name>
</gene>
<evidence type="ECO:0000313" key="5">
    <source>
        <dbReference type="Proteomes" id="UP001190700"/>
    </source>
</evidence>
<dbReference type="PROSITE" id="PS50297">
    <property type="entry name" value="ANK_REP_REGION"/>
    <property type="match status" value="3"/>
</dbReference>
<keyword evidence="1" id="KW-0677">Repeat</keyword>
<evidence type="ECO:0000256" key="3">
    <source>
        <dbReference type="PROSITE-ProRule" id="PRU00023"/>
    </source>
</evidence>
<dbReference type="SUPFAM" id="SSF48403">
    <property type="entry name" value="Ankyrin repeat"/>
    <property type="match status" value="1"/>
</dbReference>
<keyword evidence="2 3" id="KW-0040">ANK repeat</keyword>
<organism evidence="4 5">
    <name type="scientific">Cymbomonas tetramitiformis</name>
    <dbReference type="NCBI Taxonomy" id="36881"/>
    <lineage>
        <taxon>Eukaryota</taxon>
        <taxon>Viridiplantae</taxon>
        <taxon>Chlorophyta</taxon>
        <taxon>Pyramimonadophyceae</taxon>
        <taxon>Pyramimonadales</taxon>
        <taxon>Pyramimonadaceae</taxon>
        <taxon>Cymbomonas</taxon>
    </lineage>
</organism>
<dbReference type="EMBL" id="LGRX02022689">
    <property type="protein sequence ID" value="KAK3255368.1"/>
    <property type="molecule type" value="Genomic_DNA"/>
</dbReference>
<dbReference type="Proteomes" id="UP001190700">
    <property type="component" value="Unassembled WGS sequence"/>
</dbReference>
<reference evidence="4 5" key="1">
    <citation type="journal article" date="2015" name="Genome Biol. Evol.">
        <title>Comparative Genomics of a Bacterivorous Green Alga Reveals Evolutionary Causalities and Consequences of Phago-Mixotrophic Mode of Nutrition.</title>
        <authorList>
            <person name="Burns J.A."/>
            <person name="Paasch A."/>
            <person name="Narechania A."/>
            <person name="Kim E."/>
        </authorList>
    </citation>
    <scope>NUCLEOTIDE SEQUENCE [LARGE SCALE GENOMIC DNA]</scope>
    <source>
        <strain evidence="4 5">PLY_AMNH</strain>
    </source>
</reference>
<sequence>MLARQALTGDFILDIRTYNLVRGQAQKRLAGVPHDKRTGLLRCRRQTERTRRREAQGKESEAICQAKAHRQRAWISWWEEAVQHENWDAVVMLAGMPRAIQCQSTMANTLVERCTDKPVVAILLDAGVNPNDLSRNGTRALVQACMKGHTKIVRALLAAGADPNLVDVSGDTPLIKAVWRRENTEIVRQLLEAGADVNMMDGYKRTPLTKAAWWGRSEAIQVLLQAGAQLQPDGGGLTALIEATLKGHVAAASVLVDGGAACDQCDSHGRLPLVVAAAWEDAAVAEKLIRVLVRGGALPNALDGSGLAALHVVRTSGAVRALAEVGAEVGLMDIAGRSPARCAFDQGNREVMQALIEAGADAGDNAAGVLAIMKDYHFRNQ</sequence>
<proteinExistence type="predicted"/>
<dbReference type="SMART" id="SM00248">
    <property type="entry name" value="ANK"/>
    <property type="match status" value="7"/>
</dbReference>
<evidence type="ECO:0000313" key="4">
    <source>
        <dbReference type="EMBL" id="KAK3255368.1"/>
    </source>
</evidence>
<dbReference type="Gene3D" id="1.25.40.20">
    <property type="entry name" value="Ankyrin repeat-containing domain"/>
    <property type="match status" value="3"/>
</dbReference>
<feature type="repeat" description="ANK" evidence="3">
    <location>
        <begin position="169"/>
        <end position="202"/>
    </location>
</feature>
<dbReference type="AlphaFoldDB" id="A0AAE0F956"/>